<evidence type="ECO:0000256" key="9">
    <source>
        <dbReference type="ARBA" id="ARBA00022756"/>
    </source>
</evidence>
<comment type="cofactor">
    <cofactor evidence="13">
        <name>[2Fe-2S] cluster</name>
        <dbReference type="ChEBI" id="CHEBI:190135"/>
    </cofactor>
    <text evidence="13">Binds 1 [2Fe-2S] cluster. The cluster is coordinated with 3 cysteines and 1 arginine.</text>
</comment>
<evidence type="ECO:0000313" key="16">
    <source>
        <dbReference type="EMBL" id="ASI47882.1"/>
    </source>
</evidence>
<feature type="binding site" evidence="13 14">
    <location>
        <position position="187"/>
    </location>
    <ligand>
        <name>[2Fe-2S] cluster</name>
        <dbReference type="ChEBI" id="CHEBI:190135"/>
    </ligand>
</feature>
<keyword evidence="7 13" id="KW-0001">2Fe-2S</keyword>
<keyword evidence="6 13" id="KW-0949">S-adenosyl-L-methionine</keyword>
<dbReference type="SUPFAM" id="SSF102114">
    <property type="entry name" value="Radical SAM enzymes"/>
    <property type="match status" value="1"/>
</dbReference>
<reference evidence="16 17" key="2">
    <citation type="journal article" date="2019" name="BMC Genomics">
        <title>The Anaplasma ovis genome reveals a high proportion of pseudogenes.</title>
        <authorList>
            <person name="Liu Z."/>
            <person name="Peasley A.M."/>
            <person name="Yang J."/>
            <person name="Li Y."/>
            <person name="Guan G."/>
            <person name="Luo J."/>
            <person name="Yin H."/>
            <person name="Brayton K.A."/>
        </authorList>
    </citation>
    <scope>NUCLEOTIDE SEQUENCE [LARGE SCALE GENOMIC DNA]</scope>
    <source>
        <strain evidence="16 17">Haibei</strain>
    </source>
</reference>
<comment type="function">
    <text evidence="13">Catalyzes the conversion of dethiobiotin (DTB) to biotin by the insertion of a sulfur atom into dethiobiotin via a radical-based mechanism.</text>
</comment>
<dbReference type="SMART" id="SM00876">
    <property type="entry name" value="BATS"/>
    <property type="match status" value="1"/>
</dbReference>
<name>A0A2Z2LC22_9RICK</name>
<dbReference type="InterPro" id="IPR002684">
    <property type="entry name" value="Biotin_synth/BioAB"/>
</dbReference>
<evidence type="ECO:0000256" key="5">
    <source>
        <dbReference type="ARBA" id="ARBA00022679"/>
    </source>
</evidence>
<dbReference type="GO" id="GO:0051539">
    <property type="term" value="F:4 iron, 4 sulfur cluster binding"/>
    <property type="evidence" value="ECO:0007669"/>
    <property type="project" value="UniProtKB-KW"/>
</dbReference>
<keyword evidence="11 13" id="KW-0411">Iron-sulfur</keyword>
<evidence type="ECO:0000256" key="8">
    <source>
        <dbReference type="ARBA" id="ARBA00022723"/>
    </source>
</evidence>
<evidence type="ECO:0000256" key="10">
    <source>
        <dbReference type="ARBA" id="ARBA00023004"/>
    </source>
</evidence>
<organism evidence="16 17">
    <name type="scientific">Anaplasma ovis str. Haibei</name>
    <dbReference type="NCBI Taxonomy" id="1248439"/>
    <lineage>
        <taxon>Bacteria</taxon>
        <taxon>Pseudomonadati</taxon>
        <taxon>Pseudomonadota</taxon>
        <taxon>Alphaproteobacteria</taxon>
        <taxon>Rickettsiales</taxon>
        <taxon>Anaplasmataceae</taxon>
        <taxon>Anaplasma</taxon>
    </lineage>
</organism>
<gene>
    <name evidence="13 16" type="primary">bioB</name>
    <name evidence="16" type="ORF">AOV_03585</name>
</gene>
<dbReference type="PANTHER" id="PTHR22976:SF2">
    <property type="entry name" value="BIOTIN SYNTHASE, MITOCHONDRIAL"/>
    <property type="match status" value="1"/>
</dbReference>
<reference evidence="17" key="1">
    <citation type="submission" date="2018-06" db="EMBL/GenBank/DDBJ databases">
        <title>The Anaplasma ovis genome reveals a high proportion of pseudogenes.</title>
        <authorList>
            <person name="Liu Z."/>
            <person name="Peasley A.M."/>
            <person name="Yang J."/>
            <person name="Li Y."/>
            <person name="Guan G."/>
            <person name="Luo J."/>
            <person name="Yin H."/>
            <person name="Brayton K.A."/>
        </authorList>
    </citation>
    <scope>NUCLEOTIDE SEQUENCE [LARGE SCALE GENOMIC DNA]</scope>
    <source>
        <strain evidence="17">Haibei</strain>
    </source>
</reference>
<feature type="binding site" evidence="13 14">
    <location>
        <position position="96"/>
    </location>
    <ligand>
        <name>[2Fe-2S] cluster</name>
        <dbReference type="ChEBI" id="CHEBI:190135"/>
    </ligand>
</feature>
<feature type="binding site" evidence="13 14">
    <location>
        <position position="127"/>
    </location>
    <ligand>
        <name>[2Fe-2S] cluster</name>
        <dbReference type="ChEBI" id="CHEBI:190135"/>
    </ligand>
</feature>
<dbReference type="EMBL" id="CP015994">
    <property type="protein sequence ID" value="ASI47882.1"/>
    <property type="molecule type" value="Genomic_DNA"/>
</dbReference>
<dbReference type="InterPro" id="IPR024177">
    <property type="entry name" value="Biotin_synthase"/>
</dbReference>
<dbReference type="SFLD" id="SFLDG01278">
    <property type="entry name" value="biotin_synthase_like"/>
    <property type="match status" value="1"/>
</dbReference>
<keyword evidence="9 13" id="KW-0093">Biotin biosynthesis</keyword>
<dbReference type="InterPro" id="IPR010722">
    <property type="entry name" value="BATS_dom"/>
</dbReference>
<evidence type="ECO:0000256" key="1">
    <source>
        <dbReference type="ARBA" id="ARBA00004942"/>
    </source>
</evidence>
<comment type="catalytic activity">
    <reaction evidence="12 13">
        <text>(4R,5S)-dethiobiotin + (sulfur carrier)-SH + 2 reduced [2Fe-2S]-[ferredoxin] + 2 S-adenosyl-L-methionine = (sulfur carrier)-H + biotin + 2 5'-deoxyadenosine + 2 L-methionine + 2 oxidized [2Fe-2S]-[ferredoxin]</text>
        <dbReference type="Rhea" id="RHEA:22060"/>
        <dbReference type="Rhea" id="RHEA-COMP:10000"/>
        <dbReference type="Rhea" id="RHEA-COMP:10001"/>
        <dbReference type="Rhea" id="RHEA-COMP:14737"/>
        <dbReference type="Rhea" id="RHEA-COMP:14739"/>
        <dbReference type="ChEBI" id="CHEBI:17319"/>
        <dbReference type="ChEBI" id="CHEBI:29917"/>
        <dbReference type="ChEBI" id="CHEBI:33737"/>
        <dbReference type="ChEBI" id="CHEBI:33738"/>
        <dbReference type="ChEBI" id="CHEBI:57586"/>
        <dbReference type="ChEBI" id="CHEBI:57844"/>
        <dbReference type="ChEBI" id="CHEBI:59789"/>
        <dbReference type="ChEBI" id="CHEBI:64428"/>
        <dbReference type="ChEBI" id="CHEBI:149473"/>
        <dbReference type="EC" id="2.8.1.6"/>
    </reaction>
</comment>
<protein>
    <recommendedName>
        <fullName evidence="3 13">Biotin synthase</fullName>
        <ecNumber evidence="3 13">2.8.1.6</ecNumber>
    </recommendedName>
</protein>
<keyword evidence="4 13" id="KW-0004">4Fe-4S</keyword>
<dbReference type="SFLD" id="SFLDF00272">
    <property type="entry name" value="biotin_synthase"/>
    <property type="match status" value="1"/>
</dbReference>
<feature type="binding site" evidence="13 14">
    <location>
        <position position="259"/>
    </location>
    <ligand>
        <name>[2Fe-2S] cluster</name>
        <dbReference type="ChEBI" id="CHEBI:190135"/>
    </ligand>
</feature>
<dbReference type="PIRSF" id="PIRSF001619">
    <property type="entry name" value="Biotin_synth"/>
    <property type="match status" value="1"/>
</dbReference>
<feature type="domain" description="Radical SAM core" evidence="15">
    <location>
        <begin position="37"/>
        <end position="264"/>
    </location>
</feature>
<dbReference type="PROSITE" id="PS51918">
    <property type="entry name" value="RADICAL_SAM"/>
    <property type="match status" value="1"/>
</dbReference>
<feature type="binding site" evidence="13 14">
    <location>
        <position position="56"/>
    </location>
    <ligand>
        <name>[4Fe-4S] cluster</name>
        <dbReference type="ChEBI" id="CHEBI:49883"/>
        <note>4Fe-4S-S-AdoMet</note>
    </ligand>
</feature>
<dbReference type="NCBIfam" id="TIGR00433">
    <property type="entry name" value="bioB"/>
    <property type="match status" value="1"/>
</dbReference>
<keyword evidence="5 13" id="KW-0808">Transferase</keyword>
<dbReference type="SFLD" id="SFLDG01060">
    <property type="entry name" value="BATS_domain_containing"/>
    <property type="match status" value="1"/>
</dbReference>
<dbReference type="HAMAP" id="MF_01694">
    <property type="entry name" value="BioB"/>
    <property type="match status" value="1"/>
</dbReference>
<dbReference type="InterPro" id="IPR013785">
    <property type="entry name" value="Aldolase_TIM"/>
</dbReference>
<dbReference type="CDD" id="cd01335">
    <property type="entry name" value="Radical_SAM"/>
    <property type="match status" value="1"/>
</dbReference>
<evidence type="ECO:0000256" key="12">
    <source>
        <dbReference type="ARBA" id="ARBA00051157"/>
    </source>
</evidence>
<dbReference type="GO" id="GO:0051537">
    <property type="term" value="F:2 iron, 2 sulfur cluster binding"/>
    <property type="evidence" value="ECO:0007669"/>
    <property type="project" value="UniProtKB-KW"/>
</dbReference>
<comment type="pathway">
    <text evidence="1 13">Cofactor biosynthesis; biotin biosynthesis; biotin from 7,8-diaminononanoate: step 2/2.</text>
</comment>
<dbReference type="AlphaFoldDB" id="A0A2Z2LC22"/>
<evidence type="ECO:0000256" key="6">
    <source>
        <dbReference type="ARBA" id="ARBA00022691"/>
    </source>
</evidence>
<feature type="binding site" evidence="13 14">
    <location>
        <position position="52"/>
    </location>
    <ligand>
        <name>[4Fe-4S] cluster</name>
        <dbReference type="ChEBI" id="CHEBI:49883"/>
        <note>4Fe-4S-S-AdoMet</note>
    </ligand>
</feature>
<evidence type="ECO:0000256" key="2">
    <source>
        <dbReference type="ARBA" id="ARBA00010765"/>
    </source>
</evidence>
<comment type="similarity">
    <text evidence="2 13">Belongs to the radical SAM superfamily. Biotin synthase family.</text>
</comment>
<evidence type="ECO:0000256" key="3">
    <source>
        <dbReference type="ARBA" id="ARBA00012236"/>
    </source>
</evidence>
<evidence type="ECO:0000256" key="11">
    <source>
        <dbReference type="ARBA" id="ARBA00023014"/>
    </source>
</evidence>
<feature type="binding site" evidence="13 14">
    <location>
        <position position="59"/>
    </location>
    <ligand>
        <name>[4Fe-4S] cluster</name>
        <dbReference type="ChEBI" id="CHEBI:49883"/>
        <note>4Fe-4S-S-AdoMet</note>
    </ligand>
</feature>
<dbReference type="RefSeq" id="WP_075139173.1">
    <property type="nucleotide sequence ID" value="NZ_CP015994.1"/>
</dbReference>
<dbReference type="Proteomes" id="UP000259762">
    <property type="component" value="Chromosome"/>
</dbReference>
<evidence type="ECO:0000256" key="13">
    <source>
        <dbReference type="HAMAP-Rule" id="MF_01694"/>
    </source>
</evidence>
<dbReference type="OrthoDB" id="9786826at2"/>
<keyword evidence="8 13" id="KW-0479">Metal-binding</keyword>
<dbReference type="SFLD" id="SFLDS00029">
    <property type="entry name" value="Radical_SAM"/>
    <property type="match status" value="1"/>
</dbReference>
<dbReference type="InterPro" id="IPR007197">
    <property type="entry name" value="rSAM"/>
</dbReference>
<dbReference type="PANTHER" id="PTHR22976">
    <property type="entry name" value="BIOTIN SYNTHASE"/>
    <property type="match status" value="1"/>
</dbReference>
<comment type="cofactor">
    <cofactor evidence="13 14">
        <name>[4Fe-4S] cluster</name>
        <dbReference type="ChEBI" id="CHEBI:49883"/>
    </cofactor>
    <text evidence="13 14">Binds 1 [4Fe-4S] cluster. The cluster is coordinated with 3 cysteines and an exchangeable S-adenosyl-L-methionine.</text>
</comment>
<evidence type="ECO:0000256" key="14">
    <source>
        <dbReference type="PIRSR" id="PIRSR001619-1"/>
    </source>
</evidence>
<dbReference type="EC" id="2.8.1.6" evidence="3 13"/>
<dbReference type="KEGG" id="aoh:AOV_03585"/>
<comment type="subunit">
    <text evidence="13">Homodimer.</text>
</comment>
<evidence type="ECO:0000259" key="15">
    <source>
        <dbReference type="PROSITE" id="PS51918"/>
    </source>
</evidence>
<dbReference type="GO" id="GO:0004076">
    <property type="term" value="F:biotin synthase activity"/>
    <property type="evidence" value="ECO:0007669"/>
    <property type="project" value="UniProtKB-UniRule"/>
</dbReference>
<dbReference type="Pfam" id="PF04055">
    <property type="entry name" value="Radical_SAM"/>
    <property type="match status" value="1"/>
</dbReference>
<dbReference type="InterPro" id="IPR058240">
    <property type="entry name" value="rSAM_sf"/>
</dbReference>
<dbReference type="GO" id="GO:0009102">
    <property type="term" value="P:biotin biosynthetic process"/>
    <property type="evidence" value="ECO:0007669"/>
    <property type="project" value="UniProtKB-UniRule"/>
</dbReference>
<keyword evidence="10 13" id="KW-0408">Iron</keyword>
<comment type="cofactor">
    <cofactor evidence="14">
        <name>[2Fe-2S] cluster</name>
        <dbReference type="ChEBI" id="CHEBI:190135"/>
    </cofactor>
    <text evidence="14">Binds 1 [2Fe-2S] cluster. The cluster is coordinated with 3 cysteines and 1 arginine.</text>
</comment>
<evidence type="ECO:0000313" key="17">
    <source>
        <dbReference type="Proteomes" id="UP000259762"/>
    </source>
</evidence>
<dbReference type="SMART" id="SM00729">
    <property type="entry name" value="Elp3"/>
    <property type="match status" value="1"/>
</dbReference>
<accession>A0A2Z2LC22</accession>
<dbReference type="GO" id="GO:0005506">
    <property type="term" value="F:iron ion binding"/>
    <property type="evidence" value="ECO:0007669"/>
    <property type="project" value="UniProtKB-UniRule"/>
</dbReference>
<dbReference type="UniPathway" id="UPA00078">
    <property type="reaction ID" value="UER00162"/>
</dbReference>
<proteinExistence type="inferred from homology"/>
<sequence length="323" mass="35830">MIRNNWTLEEALELFRTPFSDLILKAHSVHVQNFRNNEVQVAALMNIKTGSCPENCRYCAQSAHYNTGLEKKSLSTVEEVKAAAKRAKEIGADRFCFAAAWRSLHDRDLERICQFVEVIKSEGLESCASLGMLKLDQAQKLKESGLDFYNHNVDTSREFYHNVVTTRTYEERLETVRNVQQAGIKVCCGGILGMGESTEDRASMLVTLANLEKHPLSVPINRLVPIEGTPMEGNPKIDNIDFVRTIAVARIMMPASYVRLAAGRGEMSEEMQALCMLAGANSIFCGEKLLTTPNARPEDDQKLFSQLGVTSSSAAHTPDAQLA</sequence>
<dbReference type="Pfam" id="PF06968">
    <property type="entry name" value="BATS"/>
    <property type="match status" value="1"/>
</dbReference>
<keyword evidence="17" id="KW-1185">Reference proteome</keyword>
<evidence type="ECO:0000256" key="4">
    <source>
        <dbReference type="ARBA" id="ARBA00022485"/>
    </source>
</evidence>
<dbReference type="Gene3D" id="3.20.20.70">
    <property type="entry name" value="Aldolase class I"/>
    <property type="match status" value="1"/>
</dbReference>
<evidence type="ECO:0000256" key="7">
    <source>
        <dbReference type="ARBA" id="ARBA00022714"/>
    </source>
</evidence>
<dbReference type="InterPro" id="IPR006638">
    <property type="entry name" value="Elp3/MiaA/NifB-like_rSAM"/>
</dbReference>